<feature type="domain" description="EF-hand" evidence="3">
    <location>
        <begin position="404"/>
        <end position="439"/>
    </location>
</feature>
<dbReference type="Gene3D" id="3.80.10.10">
    <property type="entry name" value="Ribonuclease Inhibitor"/>
    <property type="match status" value="1"/>
</dbReference>
<keyword evidence="1" id="KW-0106">Calcium</keyword>
<feature type="compositionally biased region" description="Acidic residues" evidence="2">
    <location>
        <begin position="40"/>
        <end position="51"/>
    </location>
</feature>
<feature type="domain" description="EF-hand" evidence="3">
    <location>
        <begin position="440"/>
        <end position="475"/>
    </location>
</feature>
<evidence type="ECO:0000256" key="2">
    <source>
        <dbReference type="SAM" id="MobiDB-lite"/>
    </source>
</evidence>
<dbReference type="EMBL" id="LSMT01000331">
    <property type="protein sequence ID" value="PFX20094.1"/>
    <property type="molecule type" value="Genomic_DNA"/>
</dbReference>
<dbReference type="SUPFAM" id="SSF47473">
    <property type="entry name" value="EF-hand"/>
    <property type="match status" value="1"/>
</dbReference>
<dbReference type="InterPro" id="IPR001611">
    <property type="entry name" value="Leu-rich_rpt"/>
</dbReference>
<accession>A0A2B4RNT8</accession>
<dbReference type="PANTHER" id="PTHR24114">
    <property type="entry name" value="LEUCINE RICH REPEAT FAMILY PROTEIN"/>
    <property type="match status" value="1"/>
</dbReference>
<name>A0A2B4RNT8_STYPI</name>
<dbReference type="Proteomes" id="UP000225706">
    <property type="component" value="Unassembled WGS sequence"/>
</dbReference>
<dbReference type="Pfam" id="PF13499">
    <property type="entry name" value="EF-hand_7"/>
    <property type="match status" value="1"/>
</dbReference>
<dbReference type="SMART" id="SM00054">
    <property type="entry name" value="EFh"/>
    <property type="match status" value="2"/>
</dbReference>
<evidence type="ECO:0000259" key="3">
    <source>
        <dbReference type="PROSITE" id="PS50222"/>
    </source>
</evidence>
<dbReference type="SMART" id="SM00368">
    <property type="entry name" value="LRR_RI"/>
    <property type="match status" value="8"/>
</dbReference>
<feature type="compositionally biased region" description="Basic and acidic residues" evidence="2">
    <location>
        <begin position="30"/>
        <end position="39"/>
    </location>
</feature>
<keyword evidence="5" id="KW-1185">Reference proteome</keyword>
<evidence type="ECO:0000313" key="4">
    <source>
        <dbReference type="EMBL" id="PFX20094.1"/>
    </source>
</evidence>
<dbReference type="PROSITE" id="PS00018">
    <property type="entry name" value="EF_HAND_1"/>
    <property type="match status" value="2"/>
</dbReference>
<dbReference type="GO" id="GO:0005509">
    <property type="term" value="F:calcium ion binding"/>
    <property type="evidence" value="ECO:0007669"/>
    <property type="project" value="InterPro"/>
</dbReference>
<dbReference type="AlphaFoldDB" id="A0A2B4RNT8"/>
<comment type="caution">
    <text evidence="4">The sequence shown here is derived from an EMBL/GenBank/DDBJ whole genome shotgun (WGS) entry which is preliminary data.</text>
</comment>
<feature type="region of interest" description="Disordered" evidence="2">
    <location>
        <begin position="14"/>
        <end position="62"/>
    </location>
</feature>
<dbReference type="InterPro" id="IPR011992">
    <property type="entry name" value="EF-hand-dom_pair"/>
</dbReference>
<protein>
    <submittedName>
        <fullName evidence="4">Leucine-rich repeat-containing protein LOC400891-like</fullName>
    </submittedName>
</protein>
<sequence>MSTKYPVQVDCIRQVPPTALETEEEIPTDEAVHPEKTADSSDDEYDTDLEDDFTKDSQDNNNQEREHYLTACKNLGLIPCTPFLRQIGKAEMNLKHYNLGPLGADAVAVALMQNTNVLSVNIADNCIGADGAIYMAKMLTENPFITELDVSQNDLRTQGAYAMSEMLRESSELLELNLSNNGFQEKDAEPIVEAMKQNYTLKSLNLSHNHFCDMGGRLLGPAIDANVGLEYLDLSWNHFRRQGAIAVAYGLRNNCALKFLDLSWNGFADDGAKAIGDALSENNTLTELDISSNRISAAGAKSLANGLANNSTLQILRIGQNPFQSEGAYEILSAVAKNKESAIEELYFDDIPVNAEFEDLLEEVLDERPNLNVQCGTAMRGKDRVKRMKKKVDVLNLLLEYIELRGLRVVDFFRQLDKDNSKKISRAEFMNGVKQAGIPMTRKQLKKLVQILDTDNDGNIDYGEMIAIKKDEVFDFYHKKKVYKKDDPLLQSFKAAQLKKP</sequence>
<dbReference type="OrthoDB" id="120976at2759"/>
<dbReference type="SUPFAM" id="SSF52047">
    <property type="entry name" value="RNI-like"/>
    <property type="match status" value="1"/>
</dbReference>
<gene>
    <name evidence="4" type="ORF">AWC38_SpisGene15485</name>
</gene>
<dbReference type="Gene3D" id="1.10.238.10">
    <property type="entry name" value="EF-hand"/>
    <property type="match status" value="1"/>
</dbReference>
<dbReference type="CDD" id="cd00051">
    <property type="entry name" value="EFh"/>
    <property type="match status" value="1"/>
</dbReference>
<dbReference type="PANTHER" id="PTHR24114:SF50">
    <property type="entry name" value="RNI-LIKE PROTEIN"/>
    <property type="match status" value="1"/>
</dbReference>
<dbReference type="InterPro" id="IPR052394">
    <property type="entry name" value="LRR-containing"/>
</dbReference>
<dbReference type="Pfam" id="PF13516">
    <property type="entry name" value="LRR_6"/>
    <property type="match status" value="7"/>
</dbReference>
<reference evidence="5" key="1">
    <citation type="journal article" date="2017" name="bioRxiv">
        <title>Comparative analysis of the genomes of Stylophora pistillata and Acropora digitifera provides evidence for extensive differences between species of corals.</title>
        <authorList>
            <person name="Voolstra C.R."/>
            <person name="Li Y."/>
            <person name="Liew Y.J."/>
            <person name="Baumgarten S."/>
            <person name="Zoccola D."/>
            <person name="Flot J.-F."/>
            <person name="Tambutte S."/>
            <person name="Allemand D."/>
            <person name="Aranda M."/>
        </authorList>
    </citation>
    <scope>NUCLEOTIDE SEQUENCE [LARGE SCALE GENOMIC DNA]</scope>
</reference>
<dbReference type="InterPro" id="IPR018247">
    <property type="entry name" value="EF_Hand_1_Ca_BS"/>
</dbReference>
<dbReference type="PROSITE" id="PS50222">
    <property type="entry name" value="EF_HAND_2"/>
    <property type="match status" value="2"/>
</dbReference>
<feature type="compositionally biased region" description="Basic and acidic residues" evidence="2">
    <location>
        <begin position="52"/>
        <end position="62"/>
    </location>
</feature>
<proteinExistence type="predicted"/>
<dbReference type="InterPro" id="IPR002048">
    <property type="entry name" value="EF_hand_dom"/>
</dbReference>
<organism evidence="4 5">
    <name type="scientific">Stylophora pistillata</name>
    <name type="common">Smooth cauliflower coral</name>
    <dbReference type="NCBI Taxonomy" id="50429"/>
    <lineage>
        <taxon>Eukaryota</taxon>
        <taxon>Metazoa</taxon>
        <taxon>Cnidaria</taxon>
        <taxon>Anthozoa</taxon>
        <taxon>Hexacorallia</taxon>
        <taxon>Scleractinia</taxon>
        <taxon>Astrocoeniina</taxon>
        <taxon>Pocilloporidae</taxon>
        <taxon>Stylophora</taxon>
    </lineage>
</organism>
<evidence type="ECO:0000313" key="5">
    <source>
        <dbReference type="Proteomes" id="UP000225706"/>
    </source>
</evidence>
<evidence type="ECO:0000256" key="1">
    <source>
        <dbReference type="ARBA" id="ARBA00022837"/>
    </source>
</evidence>
<dbReference type="InterPro" id="IPR032675">
    <property type="entry name" value="LRR_dom_sf"/>
</dbReference>